<dbReference type="PANTHER" id="PTHR30055">
    <property type="entry name" value="HTH-TYPE TRANSCRIPTIONAL REGULATOR RUTR"/>
    <property type="match status" value="1"/>
</dbReference>
<proteinExistence type="predicted"/>
<dbReference type="PRINTS" id="PR00455">
    <property type="entry name" value="HTHTETR"/>
</dbReference>
<gene>
    <name evidence="6" type="ORF">G127AT_11545</name>
</gene>
<dbReference type="Pfam" id="PF00440">
    <property type="entry name" value="TetR_N"/>
    <property type="match status" value="1"/>
</dbReference>
<dbReference type="GO" id="GO:0000976">
    <property type="term" value="F:transcription cis-regulatory region binding"/>
    <property type="evidence" value="ECO:0007669"/>
    <property type="project" value="TreeGrafter"/>
</dbReference>
<evidence type="ECO:0000256" key="1">
    <source>
        <dbReference type="ARBA" id="ARBA00023015"/>
    </source>
</evidence>
<sequence>MPKVSDAYRARRRDEILDAAQRCFSRGGYRGTTMADIIAESGLSAGAIYGHFSGKHELFAAMSRRTLGQRFAELDSLGSDGRPLAPAEVMRSVMTGMRDHFDLRILIQLWADAAIHADVRAEIAGPIGAIREAFGTAVRPWFEAHPEHVVDGDVDATIAALMPIALSLGQGFVLQREIFDDFDDEAYFAQAARLLPH</sequence>
<dbReference type="SUPFAM" id="SSF46689">
    <property type="entry name" value="Homeodomain-like"/>
    <property type="match status" value="1"/>
</dbReference>
<evidence type="ECO:0000313" key="6">
    <source>
        <dbReference type="EMBL" id="QTX03935.1"/>
    </source>
</evidence>
<keyword evidence="3" id="KW-0804">Transcription</keyword>
<dbReference type="PANTHER" id="PTHR30055:SF234">
    <property type="entry name" value="HTH-TYPE TRANSCRIPTIONAL REGULATOR BETI"/>
    <property type="match status" value="1"/>
</dbReference>
<dbReference type="PROSITE" id="PS01081">
    <property type="entry name" value="HTH_TETR_1"/>
    <property type="match status" value="1"/>
</dbReference>
<evidence type="ECO:0000256" key="3">
    <source>
        <dbReference type="ARBA" id="ARBA00023163"/>
    </source>
</evidence>
<dbReference type="InterPro" id="IPR050109">
    <property type="entry name" value="HTH-type_TetR-like_transc_reg"/>
</dbReference>
<dbReference type="InterPro" id="IPR001647">
    <property type="entry name" value="HTH_TetR"/>
</dbReference>
<reference evidence="6" key="1">
    <citation type="submission" date="2021-03" db="EMBL/GenBank/DDBJ databases">
        <title>Agromyces archimandritus sp. nov., isolated from the cockroach Archimandrita tessellata.</title>
        <authorList>
            <person name="Guzman J."/>
            <person name="Ortuzar M."/>
            <person name="Poehlein A."/>
            <person name="Daniel R."/>
            <person name="Trujillo M."/>
            <person name="Vilcinskas A."/>
        </authorList>
    </citation>
    <scope>NUCLEOTIDE SEQUENCE</scope>
    <source>
        <strain evidence="6">G127AT</strain>
    </source>
</reference>
<dbReference type="InterPro" id="IPR009057">
    <property type="entry name" value="Homeodomain-like_sf"/>
</dbReference>
<feature type="domain" description="HTH tetR-type" evidence="5">
    <location>
        <begin position="10"/>
        <end position="70"/>
    </location>
</feature>
<evidence type="ECO:0000259" key="5">
    <source>
        <dbReference type="PROSITE" id="PS50977"/>
    </source>
</evidence>
<organism evidence="6 7">
    <name type="scientific">Agromyces archimandritae</name>
    <dbReference type="NCBI Taxonomy" id="2781962"/>
    <lineage>
        <taxon>Bacteria</taxon>
        <taxon>Bacillati</taxon>
        <taxon>Actinomycetota</taxon>
        <taxon>Actinomycetes</taxon>
        <taxon>Micrococcales</taxon>
        <taxon>Microbacteriaceae</taxon>
        <taxon>Agromyces</taxon>
    </lineage>
</organism>
<accession>A0A975IMX5</accession>
<dbReference type="Gene3D" id="1.10.357.10">
    <property type="entry name" value="Tetracycline Repressor, domain 2"/>
    <property type="match status" value="1"/>
</dbReference>
<evidence type="ECO:0000256" key="4">
    <source>
        <dbReference type="PROSITE-ProRule" id="PRU00335"/>
    </source>
</evidence>
<name>A0A975IMX5_9MICO</name>
<dbReference type="PROSITE" id="PS50977">
    <property type="entry name" value="HTH_TETR_2"/>
    <property type="match status" value="1"/>
</dbReference>
<dbReference type="EMBL" id="CP071696">
    <property type="protein sequence ID" value="QTX03935.1"/>
    <property type="molecule type" value="Genomic_DNA"/>
</dbReference>
<dbReference type="GO" id="GO:0003700">
    <property type="term" value="F:DNA-binding transcription factor activity"/>
    <property type="evidence" value="ECO:0007669"/>
    <property type="project" value="TreeGrafter"/>
</dbReference>
<keyword evidence="1" id="KW-0805">Transcription regulation</keyword>
<dbReference type="KEGG" id="aarc:G127AT_11545"/>
<keyword evidence="7" id="KW-1185">Reference proteome</keyword>
<protein>
    <submittedName>
        <fullName evidence="6">TetR family transcriptional regulator</fullName>
    </submittedName>
</protein>
<evidence type="ECO:0000256" key="2">
    <source>
        <dbReference type="ARBA" id="ARBA00023125"/>
    </source>
</evidence>
<evidence type="ECO:0000313" key="7">
    <source>
        <dbReference type="Proteomes" id="UP000671914"/>
    </source>
</evidence>
<dbReference type="AlphaFoldDB" id="A0A975IMX5"/>
<feature type="DNA-binding region" description="H-T-H motif" evidence="4">
    <location>
        <begin position="33"/>
        <end position="52"/>
    </location>
</feature>
<dbReference type="InterPro" id="IPR023772">
    <property type="entry name" value="DNA-bd_HTH_TetR-type_CS"/>
</dbReference>
<keyword evidence="2 4" id="KW-0238">DNA-binding</keyword>
<dbReference type="Proteomes" id="UP000671914">
    <property type="component" value="Chromosome"/>
</dbReference>
<dbReference type="RefSeq" id="WP_210897025.1">
    <property type="nucleotide sequence ID" value="NZ_CP071696.1"/>
</dbReference>